<dbReference type="InterPro" id="IPR058585">
    <property type="entry name" value="Fn3_VIN3"/>
</dbReference>
<organism evidence="10 11">
    <name type="scientific">Morus notabilis</name>
    <dbReference type="NCBI Taxonomy" id="981085"/>
    <lineage>
        <taxon>Eukaryota</taxon>
        <taxon>Viridiplantae</taxon>
        <taxon>Streptophyta</taxon>
        <taxon>Embryophyta</taxon>
        <taxon>Tracheophyta</taxon>
        <taxon>Spermatophyta</taxon>
        <taxon>Magnoliopsida</taxon>
        <taxon>eudicotyledons</taxon>
        <taxon>Gunneridae</taxon>
        <taxon>Pentapetalae</taxon>
        <taxon>rosids</taxon>
        <taxon>fabids</taxon>
        <taxon>Rosales</taxon>
        <taxon>Moraceae</taxon>
        <taxon>Moreae</taxon>
        <taxon>Morus</taxon>
    </lineage>
</organism>
<comment type="subcellular location">
    <subcellularLocation>
        <location evidence="1">Nucleus</location>
    </subcellularLocation>
</comment>
<accession>W9SPV3</accession>
<keyword evidence="3" id="KW-0863">Zinc-finger</keyword>
<dbReference type="InterPro" id="IPR036116">
    <property type="entry name" value="FN3_sf"/>
</dbReference>
<evidence type="ECO:0000256" key="6">
    <source>
        <dbReference type="SAM" id="MobiDB-lite"/>
    </source>
</evidence>
<dbReference type="GO" id="GO:0005634">
    <property type="term" value="C:nucleus"/>
    <property type="evidence" value="ECO:0007669"/>
    <property type="project" value="UniProtKB-SubCell"/>
</dbReference>
<evidence type="ECO:0000313" key="11">
    <source>
        <dbReference type="Proteomes" id="UP000030645"/>
    </source>
</evidence>
<keyword evidence="2" id="KW-0479">Metal-binding</keyword>
<dbReference type="Pfam" id="PF07227">
    <property type="entry name" value="PHD_Oberon"/>
    <property type="match status" value="1"/>
</dbReference>
<evidence type="ECO:0000259" key="9">
    <source>
        <dbReference type="Pfam" id="PF23380"/>
    </source>
</evidence>
<dbReference type="GO" id="GO:0008270">
    <property type="term" value="F:zinc ion binding"/>
    <property type="evidence" value="ECO:0007669"/>
    <property type="project" value="UniProtKB-KW"/>
</dbReference>
<dbReference type="InterPro" id="IPR056990">
    <property type="entry name" value="VIN3-like_C"/>
</dbReference>
<dbReference type="SUPFAM" id="SSF49265">
    <property type="entry name" value="Fibronectin type III"/>
    <property type="match status" value="1"/>
</dbReference>
<evidence type="ECO:0000259" key="7">
    <source>
        <dbReference type="Pfam" id="PF07227"/>
    </source>
</evidence>
<dbReference type="GO" id="GO:0040029">
    <property type="term" value="P:epigenetic regulation of gene expression"/>
    <property type="evidence" value="ECO:0007669"/>
    <property type="project" value="InterPro"/>
</dbReference>
<dbReference type="InterPro" id="IPR032881">
    <property type="entry name" value="Oberon-like_PHD"/>
</dbReference>
<feature type="domain" description="VIN3-like C-terminal" evidence="9">
    <location>
        <begin position="571"/>
        <end position="643"/>
    </location>
</feature>
<protein>
    <submittedName>
        <fullName evidence="10">Protein VERNALIZATION INSENSITIVE 3</fullName>
    </submittedName>
</protein>
<dbReference type="eggNOG" id="ENOG502QR8D">
    <property type="taxonomic scope" value="Eukaryota"/>
</dbReference>
<evidence type="ECO:0000256" key="5">
    <source>
        <dbReference type="ARBA" id="ARBA00023242"/>
    </source>
</evidence>
<dbReference type="GO" id="GO:0010048">
    <property type="term" value="P:vernalization response"/>
    <property type="evidence" value="ECO:0007669"/>
    <property type="project" value="InterPro"/>
</dbReference>
<dbReference type="Proteomes" id="UP000030645">
    <property type="component" value="Unassembled WGS sequence"/>
</dbReference>
<dbReference type="InterPro" id="IPR044514">
    <property type="entry name" value="VIN3-like"/>
</dbReference>
<keyword evidence="4" id="KW-0862">Zinc</keyword>
<feature type="domain" description="Oberon-like PHD finger" evidence="7">
    <location>
        <begin position="180"/>
        <end position="299"/>
    </location>
</feature>
<dbReference type="EMBL" id="KE625354">
    <property type="protein sequence ID" value="EXC52458.1"/>
    <property type="molecule type" value="Genomic_DNA"/>
</dbReference>
<feature type="domain" description="VIN3-like fibronectin type-III" evidence="8">
    <location>
        <begin position="384"/>
        <end position="471"/>
    </location>
</feature>
<dbReference type="Pfam" id="PF23376">
    <property type="entry name" value="Fn3_VIN3"/>
    <property type="match status" value="1"/>
</dbReference>
<evidence type="ECO:0000256" key="2">
    <source>
        <dbReference type="ARBA" id="ARBA00022723"/>
    </source>
</evidence>
<gene>
    <name evidence="10" type="ORF">L484_000897</name>
</gene>
<evidence type="ECO:0000259" key="8">
    <source>
        <dbReference type="Pfam" id="PF23376"/>
    </source>
</evidence>
<dbReference type="PANTHER" id="PTHR46286:SF6">
    <property type="entry name" value="OS08G0220600 PROTEIN"/>
    <property type="match status" value="1"/>
</dbReference>
<evidence type="ECO:0000256" key="4">
    <source>
        <dbReference type="ARBA" id="ARBA00022833"/>
    </source>
</evidence>
<evidence type="ECO:0000256" key="1">
    <source>
        <dbReference type="ARBA" id="ARBA00004123"/>
    </source>
</evidence>
<dbReference type="PANTHER" id="PTHR46286">
    <property type="entry name" value="VIN3-LIKE PROTEIN 2-RELATED"/>
    <property type="match status" value="1"/>
</dbReference>
<dbReference type="AlphaFoldDB" id="W9SPV3"/>
<feature type="region of interest" description="Disordered" evidence="6">
    <location>
        <begin position="491"/>
        <end position="514"/>
    </location>
</feature>
<feature type="compositionally biased region" description="Polar residues" evidence="6">
    <location>
        <begin position="494"/>
        <end position="510"/>
    </location>
</feature>
<keyword evidence="5" id="KW-0539">Nucleus</keyword>
<dbReference type="Pfam" id="PF23380">
    <property type="entry name" value="VIN3_C"/>
    <property type="match status" value="1"/>
</dbReference>
<evidence type="ECO:0000313" key="10">
    <source>
        <dbReference type="EMBL" id="EXC52458.1"/>
    </source>
</evidence>
<sequence>MSTSVSGAAEEDDCYGFGIGAQTVHIRLANASSTRSESKLRVGDSGTGRGGNGSALDPDKCSRLSLGEQIKLVHEIAHCSKDAPELLRAFTRRELLKIICVEMGKERKYTGYSKFQMIEHLLKLVSQRSKRSNTDSLTAISPGKIQVQTKRQRNIEAPLQLVNEQDLATNKVEHANLRLCENVACRANLSLEDAFCKRCSCCICHHYDDNKDPSLWLTCGADVVGENNSCGMSCHLECALKHERSGISKKDCSTKLDGSFYCVSCGKINDIMRTWKKQLLVAKEARRVDVLCLRLSLCHKILFGTEKYKQVQRIVESAVKMLNKEVGPLDQVCAKMSRGIVNRLSCGFEVQKMCSSAVEYFDSMFSSADPSYMGKKELATICEIQLEELSPTSVMIVLQYEDHLLNDVLGCRLWHRKCDMRDYPEQPSFIVFKPEKRFKLTNLHPSTEYSCKVSLIGSRGVLGVWEAKWVTPALSESPDAALRNQHEKEENMAFGQNHSQAESTNSSDNKLASKDHPAKLQLLDGITKKKIKGFHMPPSLTITPSVSPLTPCKSDRMRKVPCPVSGKRSEESDYEYSVRVIKWLENEGHINADFRVKFLTWFSLKATKQERRVVSVFVDTFVDDPPSLAGQLTHTFLDKIGCEQKPISRYGFCTSLRH</sequence>
<dbReference type="CDD" id="cd15521">
    <property type="entry name" value="PHD_VIN3_plant"/>
    <property type="match status" value="1"/>
</dbReference>
<proteinExistence type="predicted"/>
<name>W9SPV3_9ROSA</name>
<dbReference type="STRING" id="981085.W9SPV3"/>
<keyword evidence="11" id="KW-1185">Reference proteome</keyword>
<reference evidence="11" key="1">
    <citation type="submission" date="2013-01" db="EMBL/GenBank/DDBJ databases">
        <title>Draft Genome Sequence of a Mulberry Tree, Morus notabilis C.K. Schneid.</title>
        <authorList>
            <person name="He N."/>
            <person name="Zhao S."/>
        </authorList>
    </citation>
    <scope>NUCLEOTIDE SEQUENCE</scope>
</reference>
<feature type="region of interest" description="Disordered" evidence="6">
    <location>
        <begin position="37"/>
        <end position="58"/>
    </location>
</feature>
<evidence type="ECO:0000256" key="3">
    <source>
        <dbReference type="ARBA" id="ARBA00022771"/>
    </source>
</evidence>